<feature type="binding site" evidence="7">
    <location>
        <position position="189"/>
    </location>
    <ligand>
        <name>substrate</name>
    </ligand>
</feature>
<evidence type="ECO:0000256" key="2">
    <source>
        <dbReference type="ARBA" id="ARBA00022694"/>
    </source>
</evidence>
<dbReference type="CDD" id="cd24133">
    <property type="entry name" value="ASKHA_NBD_TsaD_bac"/>
    <property type="match status" value="1"/>
</dbReference>
<dbReference type="NCBIfam" id="TIGR03723">
    <property type="entry name" value="T6A_TsaD_YgjD"/>
    <property type="match status" value="1"/>
</dbReference>
<feature type="binding site" evidence="7">
    <location>
        <position position="185"/>
    </location>
    <ligand>
        <name>substrate</name>
    </ligand>
</feature>
<evidence type="ECO:0000256" key="1">
    <source>
        <dbReference type="ARBA" id="ARBA00022679"/>
    </source>
</evidence>
<comment type="function">
    <text evidence="7">Required for the formation of a threonylcarbamoyl group on adenosine at position 37 (t(6)A37) in tRNAs that read codons beginning with adenine. Is involved in the transfer of the threonylcarbamoyl moiety of threonylcarbamoyl-AMP (TC-AMP) to the N6 group of A37, together with TsaE and TsaB. TsaD likely plays a direct catalytic role in this reaction.</text>
</comment>
<evidence type="ECO:0000256" key="3">
    <source>
        <dbReference type="ARBA" id="ARBA00022723"/>
    </source>
</evidence>
<feature type="binding site" evidence="7">
    <location>
        <position position="118"/>
    </location>
    <ligand>
        <name>Fe cation</name>
        <dbReference type="ChEBI" id="CHEBI:24875"/>
    </ligand>
</feature>
<keyword evidence="4 7" id="KW-0408">Iron</keyword>
<dbReference type="FunFam" id="3.30.420.40:FF:000012">
    <property type="entry name" value="tRNA N6-adenosine threonylcarbamoyltransferase"/>
    <property type="match status" value="1"/>
</dbReference>
<dbReference type="NCBIfam" id="TIGR00329">
    <property type="entry name" value="gcp_kae1"/>
    <property type="match status" value="1"/>
</dbReference>
<keyword evidence="3 7" id="KW-0479">Metal-binding</keyword>
<comment type="catalytic activity">
    <reaction evidence="6 7">
        <text>L-threonylcarbamoyladenylate + adenosine(37) in tRNA = N(6)-L-threonylcarbamoyladenosine(37) in tRNA + AMP + H(+)</text>
        <dbReference type="Rhea" id="RHEA:37059"/>
        <dbReference type="Rhea" id="RHEA-COMP:10162"/>
        <dbReference type="Rhea" id="RHEA-COMP:10163"/>
        <dbReference type="ChEBI" id="CHEBI:15378"/>
        <dbReference type="ChEBI" id="CHEBI:73682"/>
        <dbReference type="ChEBI" id="CHEBI:74411"/>
        <dbReference type="ChEBI" id="CHEBI:74418"/>
        <dbReference type="ChEBI" id="CHEBI:456215"/>
        <dbReference type="EC" id="2.3.1.234"/>
    </reaction>
</comment>
<evidence type="ECO:0000256" key="4">
    <source>
        <dbReference type="ARBA" id="ARBA00023004"/>
    </source>
</evidence>
<dbReference type="InterPro" id="IPR022450">
    <property type="entry name" value="TsaD"/>
</dbReference>
<sequence length="367" mass="38439">MGSGLILGIESSCDETAAAVVRGGRAVLSNVVASQMEMHALYGGVVPELASREHLRNIVPVVREALRAAHVSAEDLDAIAVTAGPGLAGALLVGISFAKAYAFGLSKPLIAVNHLEGHIHAVLMDSGAPAALLALVVSGGHTHLYLANENDGSWRYRNVGRTVDDAAGEAYDKVAKLLGLGYPGGPWIDRLSAHGNPLAVPFRFVSINRGTEEEPSFDFSFSGIKTAVLRYVETHGMKPAIEARRAALARIDHPSLEDVLALCDAETLDLIASFQYAVVGNLVRQTMAAAGYFGAKHIVVSGGVAANRALRARFAEVADLRGLSVDFPAAALSTDNAAMIAAAAWPKLRHGEFAGADLNATPQLRLG</sequence>
<keyword evidence="2 7" id="KW-0819">tRNA processing</keyword>
<dbReference type="InterPro" id="IPR043129">
    <property type="entry name" value="ATPase_NBD"/>
</dbReference>
<protein>
    <recommendedName>
        <fullName evidence="7">tRNA N6-adenosine threonylcarbamoyltransferase</fullName>
        <ecNumber evidence="7">2.3.1.234</ecNumber>
    </recommendedName>
    <alternativeName>
        <fullName evidence="7">N6-L-threonylcarbamoyladenine synthase</fullName>
        <shortName evidence="7">t(6)A synthase</shortName>
    </alternativeName>
    <alternativeName>
        <fullName evidence="7">t(6)A37 threonylcarbamoyladenosine biosynthesis protein TsaD</fullName>
    </alternativeName>
    <alternativeName>
        <fullName evidence="7">tRNA threonylcarbamoyladenosine biosynthesis protein TsaD</fullName>
    </alternativeName>
</protein>
<dbReference type="RefSeq" id="WP_074653085.1">
    <property type="nucleotide sequence ID" value="NZ_FNSD01000001.1"/>
</dbReference>
<dbReference type="EMBL" id="FNSD01000001">
    <property type="protein sequence ID" value="SEB67450.1"/>
    <property type="molecule type" value="Genomic_DNA"/>
</dbReference>
<comment type="subcellular location">
    <subcellularLocation>
        <location evidence="7">Cytoplasm</location>
    </subcellularLocation>
</comment>
<dbReference type="PANTHER" id="PTHR11735:SF6">
    <property type="entry name" value="TRNA N6-ADENOSINE THREONYLCARBAMOYLTRANSFERASE, MITOCHONDRIAL"/>
    <property type="match status" value="1"/>
</dbReference>
<feature type="binding site" evidence="7">
    <location>
        <position position="307"/>
    </location>
    <ligand>
        <name>substrate</name>
    </ligand>
</feature>
<dbReference type="Gene3D" id="3.30.420.40">
    <property type="match status" value="2"/>
</dbReference>
<keyword evidence="5 7" id="KW-0012">Acyltransferase</keyword>
<gene>
    <name evidence="7" type="primary">tsaD</name>
    <name evidence="9" type="ORF">SAMN05443244_1520</name>
</gene>
<dbReference type="InterPro" id="IPR017861">
    <property type="entry name" value="KAE1/TsaD"/>
</dbReference>
<dbReference type="InterPro" id="IPR000905">
    <property type="entry name" value="Gcp-like_dom"/>
</dbReference>
<feature type="binding site" evidence="7">
    <location>
        <begin position="136"/>
        <end position="140"/>
    </location>
    <ligand>
        <name>substrate</name>
    </ligand>
</feature>
<evidence type="ECO:0000313" key="9">
    <source>
        <dbReference type="EMBL" id="SEB67450.1"/>
    </source>
</evidence>
<comment type="cofactor">
    <cofactor evidence="7">
        <name>Fe(2+)</name>
        <dbReference type="ChEBI" id="CHEBI:29033"/>
    </cofactor>
    <text evidence="7">Binds 1 Fe(2+) ion per subunit.</text>
</comment>
<dbReference type="EC" id="2.3.1.234" evidence="7"/>
<evidence type="ECO:0000256" key="6">
    <source>
        <dbReference type="ARBA" id="ARBA00048117"/>
    </source>
</evidence>
<keyword evidence="1 7" id="KW-0808">Transferase</keyword>
<evidence type="ECO:0000259" key="8">
    <source>
        <dbReference type="Pfam" id="PF00814"/>
    </source>
</evidence>
<evidence type="ECO:0000313" key="10">
    <source>
        <dbReference type="Proteomes" id="UP000182409"/>
    </source>
</evidence>
<feature type="binding site" evidence="7">
    <location>
        <position position="114"/>
    </location>
    <ligand>
        <name>Fe cation</name>
        <dbReference type="ChEBI" id="CHEBI:24875"/>
    </ligand>
</feature>
<dbReference type="SUPFAM" id="SSF53067">
    <property type="entry name" value="Actin-like ATPase domain"/>
    <property type="match status" value="1"/>
</dbReference>
<organism evidence="9 10">
    <name type="scientific">Terriglobus roseus</name>
    <dbReference type="NCBI Taxonomy" id="392734"/>
    <lineage>
        <taxon>Bacteria</taxon>
        <taxon>Pseudomonadati</taxon>
        <taxon>Acidobacteriota</taxon>
        <taxon>Terriglobia</taxon>
        <taxon>Terriglobales</taxon>
        <taxon>Acidobacteriaceae</taxon>
        <taxon>Terriglobus</taxon>
    </lineage>
</organism>
<feature type="binding site" evidence="7">
    <location>
        <position position="335"/>
    </location>
    <ligand>
        <name>Fe cation</name>
        <dbReference type="ChEBI" id="CHEBI:24875"/>
    </ligand>
</feature>
<dbReference type="HAMAP" id="MF_01445">
    <property type="entry name" value="TsaD"/>
    <property type="match status" value="1"/>
</dbReference>
<dbReference type="Proteomes" id="UP000182409">
    <property type="component" value="Unassembled WGS sequence"/>
</dbReference>
<dbReference type="GO" id="GO:0005737">
    <property type="term" value="C:cytoplasm"/>
    <property type="evidence" value="ECO:0007669"/>
    <property type="project" value="UniProtKB-SubCell"/>
</dbReference>
<proteinExistence type="inferred from homology"/>
<dbReference type="PRINTS" id="PR00789">
    <property type="entry name" value="OSIALOPTASE"/>
</dbReference>
<evidence type="ECO:0000256" key="7">
    <source>
        <dbReference type="HAMAP-Rule" id="MF_01445"/>
    </source>
</evidence>
<comment type="similarity">
    <text evidence="7">Belongs to the KAE1 / TsaD family.</text>
</comment>
<dbReference type="GO" id="GO:0002949">
    <property type="term" value="P:tRNA threonylcarbamoyladenosine modification"/>
    <property type="evidence" value="ECO:0007669"/>
    <property type="project" value="UniProtKB-UniRule"/>
</dbReference>
<dbReference type="GO" id="GO:0005506">
    <property type="term" value="F:iron ion binding"/>
    <property type="evidence" value="ECO:0007669"/>
    <property type="project" value="UniProtKB-UniRule"/>
</dbReference>
<dbReference type="OrthoDB" id="9806197at2"/>
<keyword evidence="7" id="KW-0963">Cytoplasm</keyword>
<dbReference type="PANTHER" id="PTHR11735">
    <property type="entry name" value="TRNA N6-ADENOSINE THREONYLCARBAMOYLTRANSFERASE"/>
    <property type="match status" value="1"/>
</dbReference>
<feature type="domain" description="Gcp-like" evidence="8">
    <location>
        <begin position="27"/>
        <end position="341"/>
    </location>
</feature>
<accession>A0A1H4L9K4</accession>
<dbReference type="Pfam" id="PF00814">
    <property type="entry name" value="TsaD"/>
    <property type="match status" value="1"/>
</dbReference>
<feature type="binding site" evidence="7">
    <location>
        <position position="172"/>
    </location>
    <ligand>
        <name>substrate</name>
    </ligand>
</feature>
<evidence type="ECO:0000256" key="5">
    <source>
        <dbReference type="ARBA" id="ARBA00023315"/>
    </source>
</evidence>
<name>A0A1H4L9K4_9BACT</name>
<reference evidence="9 10" key="1">
    <citation type="submission" date="2016-10" db="EMBL/GenBank/DDBJ databases">
        <authorList>
            <person name="de Groot N.N."/>
        </authorList>
    </citation>
    <scope>NUCLEOTIDE SEQUENCE [LARGE SCALE GENOMIC DNA]</scope>
    <source>
        <strain evidence="9 10">AB35.6</strain>
    </source>
</reference>
<dbReference type="GO" id="GO:0061711">
    <property type="term" value="F:tRNA N(6)-L-threonylcarbamoyladenine synthase activity"/>
    <property type="evidence" value="ECO:0007669"/>
    <property type="project" value="UniProtKB-EC"/>
</dbReference>
<dbReference type="AlphaFoldDB" id="A0A1H4L9K4"/>